<keyword evidence="12" id="KW-1185">Reference proteome</keyword>
<dbReference type="InterPro" id="IPR023996">
    <property type="entry name" value="TonB-dep_OMP_SusC/RagA"/>
</dbReference>
<comment type="similarity">
    <text evidence="7">Belongs to the TonB-dependent receptor family.</text>
</comment>
<protein>
    <submittedName>
        <fullName evidence="11">Iron complex outermembrane recepter protein</fullName>
    </submittedName>
</protein>
<feature type="chain" id="PRO_5013111159" evidence="8">
    <location>
        <begin position="28"/>
        <end position="1239"/>
    </location>
</feature>
<gene>
    <name evidence="11" type="ORF">SAMN04488055_0551</name>
</gene>
<dbReference type="InterPro" id="IPR039426">
    <property type="entry name" value="TonB-dep_rcpt-like"/>
</dbReference>
<feature type="signal peptide" evidence="8">
    <location>
        <begin position="1"/>
        <end position="27"/>
    </location>
</feature>
<dbReference type="AlphaFoldDB" id="A0A1N6DAQ3"/>
<dbReference type="SUPFAM" id="SSF49464">
    <property type="entry name" value="Carboxypeptidase regulatory domain-like"/>
    <property type="match status" value="1"/>
</dbReference>
<dbReference type="Pfam" id="PF07715">
    <property type="entry name" value="Plug"/>
    <property type="match status" value="1"/>
</dbReference>
<keyword evidence="3 7" id="KW-1134">Transmembrane beta strand</keyword>
<dbReference type="InterPro" id="IPR011662">
    <property type="entry name" value="Secretin/TonB_short_N"/>
</dbReference>
<dbReference type="RefSeq" id="WP_200798205.1">
    <property type="nucleotide sequence ID" value="NZ_FSRA01000001.1"/>
</dbReference>
<dbReference type="EMBL" id="FSRA01000001">
    <property type="protein sequence ID" value="SIN67891.1"/>
    <property type="molecule type" value="Genomic_DNA"/>
</dbReference>
<dbReference type="Gene3D" id="2.40.170.20">
    <property type="entry name" value="TonB-dependent receptor, beta-barrel domain"/>
    <property type="match status" value="1"/>
</dbReference>
<dbReference type="SUPFAM" id="SSF56935">
    <property type="entry name" value="Porins"/>
    <property type="match status" value="1"/>
</dbReference>
<dbReference type="NCBIfam" id="TIGR04056">
    <property type="entry name" value="OMP_RagA_SusC"/>
    <property type="match status" value="1"/>
</dbReference>
<dbReference type="Proteomes" id="UP000185003">
    <property type="component" value="Unassembled WGS sequence"/>
</dbReference>
<dbReference type="InterPro" id="IPR037066">
    <property type="entry name" value="Plug_dom_sf"/>
</dbReference>
<dbReference type="Pfam" id="PF07660">
    <property type="entry name" value="STN"/>
    <property type="match status" value="1"/>
</dbReference>
<keyword evidence="2 7" id="KW-0813">Transport</keyword>
<comment type="subcellular location">
    <subcellularLocation>
        <location evidence="1 7">Cell outer membrane</location>
        <topology evidence="1 7">Multi-pass membrane protein</topology>
    </subcellularLocation>
</comment>
<organism evidence="11 12">
    <name type="scientific">Chitinophaga niabensis</name>
    <dbReference type="NCBI Taxonomy" id="536979"/>
    <lineage>
        <taxon>Bacteria</taxon>
        <taxon>Pseudomonadati</taxon>
        <taxon>Bacteroidota</taxon>
        <taxon>Chitinophagia</taxon>
        <taxon>Chitinophagales</taxon>
        <taxon>Chitinophagaceae</taxon>
        <taxon>Chitinophaga</taxon>
    </lineage>
</organism>
<evidence type="ECO:0000259" key="9">
    <source>
        <dbReference type="Pfam" id="PF07660"/>
    </source>
</evidence>
<feature type="domain" description="Secretin/TonB short N-terminal" evidence="9">
    <location>
        <begin position="59"/>
        <end position="108"/>
    </location>
</feature>
<keyword evidence="5 7" id="KW-0472">Membrane</keyword>
<accession>A0A1N6DAQ3</accession>
<dbReference type="InterPro" id="IPR008969">
    <property type="entry name" value="CarboxyPept-like_regulatory"/>
</dbReference>
<dbReference type="Gene3D" id="2.170.130.10">
    <property type="entry name" value="TonB-dependent receptor, plug domain"/>
    <property type="match status" value="1"/>
</dbReference>
<dbReference type="InterPro" id="IPR023997">
    <property type="entry name" value="TonB-dep_OMP_SusC/RagA_CS"/>
</dbReference>
<feature type="domain" description="TonB-dependent receptor plug" evidence="10">
    <location>
        <begin position="217"/>
        <end position="336"/>
    </location>
</feature>
<evidence type="ECO:0000256" key="3">
    <source>
        <dbReference type="ARBA" id="ARBA00022452"/>
    </source>
</evidence>
<dbReference type="InterPro" id="IPR012910">
    <property type="entry name" value="Plug_dom"/>
</dbReference>
<dbReference type="PROSITE" id="PS52016">
    <property type="entry name" value="TONB_DEPENDENT_REC_3"/>
    <property type="match status" value="1"/>
</dbReference>
<dbReference type="InterPro" id="IPR036942">
    <property type="entry name" value="Beta-barrel_TonB_sf"/>
</dbReference>
<keyword evidence="4 7" id="KW-0812">Transmembrane</keyword>
<dbReference type="Gene3D" id="2.60.40.1120">
    <property type="entry name" value="Carboxypeptidase-like, regulatory domain"/>
    <property type="match status" value="1"/>
</dbReference>
<keyword evidence="6 7" id="KW-0998">Cell outer membrane</keyword>
<reference evidence="11 12" key="1">
    <citation type="submission" date="2016-11" db="EMBL/GenBank/DDBJ databases">
        <authorList>
            <person name="Jaros S."/>
            <person name="Januszkiewicz K."/>
            <person name="Wedrychowicz H."/>
        </authorList>
    </citation>
    <scope>NUCLEOTIDE SEQUENCE [LARGE SCALE GENOMIC DNA]</scope>
    <source>
        <strain evidence="11 12">DSM 24787</strain>
    </source>
</reference>
<dbReference type="NCBIfam" id="TIGR04057">
    <property type="entry name" value="SusC_RagA_signa"/>
    <property type="match status" value="1"/>
</dbReference>
<evidence type="ECO:0000256" key="6">
    <source>
        <dbReference type="ARBA" id="ARBA00023237"/>
    </source>
</evidence>
<dbReference type="Pfam" id="PF13715">
    <property type="entry name" value="CarbopepD_reg_2"/>
    <property type="match status" value="1"/>
</dbReference>
<evidence type="ECO:0000256" key="7">
    <source>
        <dbReference type="PROSITE-ProRule" id="PRU01360"/>
    </source>
</evidence>
<evidence type="ECO:0000313" key="12">
    <source>
        <dbReference type="Proteomes" id="UP000185003"/>
    </source>
</evidence>
<keyword evidence="8" id="KW-0732">Signal</keyword>
<dbReference type="STRING" id="536979.SAMN04488055_0551"/>
<evidence type="ECO:0000256" key="1">
    <source>
        <dbReference type="ARBA" id="ARBA00004571"/>
    </source>
</evidence>
<evidence type="ECO:0000256" key="5">
    <source>
        <dbReference type="ARBA" id="ARBA00023136"/>
    </source>
</evidence>
<evidence type="ECO:0000256" key="4">
    <source>
        <dbReference type="ARBA" id="ARBA00022692"/>
    </source>
</evidence>
<evidence type="ECO:0000256" key="8">
    <source>
        <dbReference type="SAM" id="SignalP"/>
    </source>
</evidence>
<proteinExistence type="inferred from homology"/>
<sequence length="1239" mass="136031">MNTFPFTMRVALLKLFLFVTLAGPLFAAPGILDKKITLNISNKGLKNVLAKIEEAAAVKFAYTSQTIPLNTIVSVDAQNERLGDVLTELLSPYKVTYEVVGNQIIISKNGVKMVLAGDAFAPAAFKKVTGVVKTADGSTVPGVSVAVKGLARGAITDANGAFSIEANEGAVLVFTAIGFETQEQVVGTAASYDIVLLESKKELAEVVVTALGVKKEKRALGFSVTEVKGTELAATNEVNPINALQGKVAGINIDQGSGGLFGNSRILIRGNSTLSTNNQPIFVIDGVFMDNDAFNGQGRDFGNDLKNLNMEDFESVSILKGSAAAALYGSRAINGVVLITTKKGRVKKGWGVSVSQSINVQDPYRGPDFQNEFGGGSVGNFFTDTRDPGYKANEAWQTKVFPTNSAGQPYLDPQKNRELENWGPRFAGQQVLNYDGTMTEYKAAPNNYLDAFQTGLGFLTSVSVDGATDKSSFRLSYSRNQAEGINFRNKLNKNAFSLRATHNLTSFLTFDAGADYTSIKGENPPQLGLNNFIWIFPRNYDTKYWKQRSKYTSSLGGVPKVTDPAETNVVPGADYWFRIFENSYIQEEQMFRGRLTITATLTDWLKLQLEGNLSTLSIRNEAKELGQGYNFTGSDNTSGGFYSLEHSNKRSYFLKWMALVSKQLTKDLSLNGYVGGEQQRYTPTYSKSQTDGGLLFPNNYFVENSQKAPIATGGYRPRKTLNSLYASADLAYKDQLFMQATWRGDWSSALTYTNSQGNNFFNYPAVSLSWIFTETFKLPKFISFGKLRTNLASLGGDLDAFIINPGFRLRGTTTAGGGSLPLLTYLMDENGQSFVVDKDIKPLRKIAKEVGLDLRFLNDRIGIDATIYRDNTYNQPIRIAAAPETGVNNLLINAGNIQNSGIEIALNGTPVKSKNFEWNTTLTYSRNRNKIIELYGDREYFPLDGEGLSSNDQIPYAKVGGAYGVIRTRIHSKAFQAVDGSGKPIDHPNNGKVVLDWRSDARAAFPKRSNVLMDVGDINPDFRGSLDNTFRFKSFSVNVLLDAKIGGDMVMHSMRYGTHTGIFKSSLFGRDKDHGGISWSSKYADDLNISYDDGIIPDGVFDNGQTITQPDGSSVNVGGMTFREAYEKGFVPPTHLPQFAYRYGSFSTAVGDYWVVENSWISVRQIALNYSLPQNIAAKLHLNNLGISIIGRDLFYLYNTLPNNFNPASNNSNRTSVNKEEGFVPPMTRSFAFTIRAGF</sequence>
<evidence type="ECO:0000259" key="10">
    <source>
        <dbReference type="Pfam" id="PF07715"/>
    </source>
</evidence>
<evidence type="ECO:0000256" key="2">
    <source>
        <dbReference type="ARBA" id="ARBA00022448"/>
    </source>
</evidence>
<name>A0A1N6DAQ3_9BACT</name>
<dbReference type="GO" id="GO:0009279">
    <property type="term" value="C:cell outer membrane"/>
    <property type="evidence" value="ECO:0007669"/>
    <property type="project" value="UniProtKB-SubCell"/>
</dbReference>
<evidence type="ECO:0000313" key="11">
    <source>
        <dbReference type="EMBL" id="SIN67891.1"/>
    </source>
</evidence>